<dbReference type="InterPro" id="IPR041678">
    <property type="entry name" value="TetR_C_16"/>
</dbReference>
<name>A0ABS5XU95_9MICO</name>
<keyword evidence="1 2" id="KW-0238">DNA-binding</keyword>
<reference evidence="5 6" key="1">
    <citation type="submission" date="2021-03" db="EMBL/GenBank/DDBJ databases">
        <title>Microbacterium pauli sp. nov., isolated from microfiltered milk.</title>
        <authorList>
            <person name="Bellassi P."/>
            <person name="Fontana A."/>
            <person name="Callegari M.L."/>
            <person name="Lorenzo M."/>
            <person name="Cappa F."/>
        </authorList>
    </citation>
    <scope>NUCLEOTIDE SEQUENCE [LARGE SCALE GENOMIC DNA]</scope>
    <source>
        <strain evidence="5 6">DSM 18909</strain>
    </source>
</reference>
<evidence type="ECO:0000259" key="4">
    <source>
        <dbReference type="PROSITE" id="PS50977"/>
    </source>
</evidence>
<evidence type="ECO:0000256" key="2">
    <source>
        <dbReference type="PROSITE-ProRule" id="PRU00335"/>
    </source>
</evidence>
<dbReference type="Gene3D" id="1.10.357.10">
    <property type="entry name" value="Tetracycline Repressor, domain 2"/>
    <property type="match status" value="1"/>
</dbReference>
<dbReference type="PANTHER" id="PTHR30055">
    <property type="entry name" value="HTH-TYPE TRANSCRIPTIONAL REGULATOR RUTR"/>
    <property type="match status" value="1"/>
</dbReference>
<evidence type="ECO:0000313" key="5">
    <source>
        <dbReference type="EMBL" id="MBT8798089.1"/>
    </source>
</evidence>
<dbReference type="InterPro" id="IPR001647">
    <property type="entry name" value="HTH_TetR"/>
</dbReference>
<feature type="DNA-binding region" description="H-T-H motif" evidence="2">
    <location>
        <begin position="67"/>
        <end position="86"/>
    </location>
</feature>
<organism evidence="5 6">
    <name type="scientific">Microbacterium flavum</name>
    <dbReference type="NCBI Taxonomy" id="415216"/>
    <lineage>
        <taxon>Bacteria</taxon>
        <taxon>Bacillati</taxon>
        <taxon>Actinomycetota</taxon>
        <taxon>Actinomycetes</taxon>
        <taxon>Micrococcales</taxon>
        <taxon>Microbacteriaceae</taxon>
        <taxon>Microbacterium</taxon>
    </lineage>
</organism>
<keyword evidence="6" id="KW-1185">Reference proteome</keyword>
<evidence type="ECO:0000313" key="6">
    <source>
        <dbReference type="Proteomes" id="UP000740605"/>
    </source>
</evidence>
<dbReference type="Proteomes" id="UP000740605">
    <property type="component" value="Unassembled WGS sequence"/>
</dbReference>
<dbReference type="SUPFAM" id="SSF48498">
    <property type="entry name" value="Tetracyclin repressor-like, C-terminal domain"/>
    <property type="match status" value="1"/>
</dbReference>
<dbReference type="InterPro" id="IPR009057">
    <property type="entry name" value="Homeodomain-like_sf"/>
</dbReference>
<dbReference type="SUPFAM" id="SSF46689">
    <property type="entry name" value="Homeodomain-like"/>
    <property type="match status" value="1"/>
</dbReference>
<dbReference type="InterPro" id="IPR036271">
    <property type="entry name" value="Tet_transcr_reg_TetR-rel_C_sf"/>
</dbReference>
<evidence type="ECO:0000256" key="1">
    <source>
        <dbReference type="ARBA" id="ARBA00023125"/>
    </source>
</evidence>
<sequence length="237" mass="24876">MVRRARTDVAHGASRNGSGVASDRLPPPESRAPRRRGRPRGGASDARERILAAAATEFGARGYDGATMRAIADAAGVDAALVHHYFGTKSALFTATVDVPVDPSQLVGAALEGDLDTAGERLVRLVVGLWDSPAFRTRGVALLRAVIGTRRTSSLLVGFVSREILHRIGERVGGGQDARHRSALVASQIVGLILTRYVIELEPIASASADELAADIGPTIQRYLTGPLARSAATPSS</sequence>
<comment type="caution">
    <text evidence="5">The sequence shown here is derived from an EMBL/GenBank/DDBJ whole genome shotgun (WGS) entry which is preliminary data.</text>
</comment>
<evidence type="ECO:0000256" key="3">
    <source>
        <dbReference type="SAM" id="MobiDB-lite"/>
    </source>
</evidence>
<dbReference type="InterPro" id="IPR050109">
    <property type="entry name" value="HTH-type_TetR-like_transc_reg"/>
</dbReference>
<dbReference type="Pfam" id="PF17920">
    <property type="entry name" value="TetR_C_16"/>
    <property type="match status" value="1"/>
</dbReference>
<dbReference type="PROSITE" id="PS50977">
    <property type="entry name" value="HTH_TETR_2"/>
    <property type="match status" value="1"/>
</dbReference>
<feature type="region of interest" description="Disordered" evidence="3">
    <location>
        <begin position="1"/>
        <end position="46"/>
    </location>
</feature>
<dbReference type="Pfam" id="PF00440">
    <property type="entry name" value="TetR_N"/>
    <property type="match status" value="1"/>
</dbReference>
<gene>
    <name evidence="5" type="ORF">J0P97_08395</name>
</gene>
<protein>
    <submittedName>
        <fullName evidence="5">TetR family transcriptional regulator</fullName>
    </submittedName>
</protein>
<dbReference type="PANTHER" id="PTHR30055:SF235">
    <property type="entry name" value="TRANSCRIPTIONAL REGULATORY PROTEIN"/>
    <property type="match status" value="1"/>
</dbReference>
<proteinExistence type="predicted"/>
<dbReference type="EMBL" id="JAFLHG010000006">
    <property type="protein sequence ID" value="MBT8798089.1"/>
    <property type="molecule type" value="Genomic_DNA"/>
</dbReference>
<dbReference type="PRINTS" id="PR00455">
    <property type="entry name" value="HTHTETR"/>
</dbReference>
<feature type="domain" description="HTH tetR-type" evidence="4">
    <location>
        <begin position="44"/>
        <end position="104"/>
    </location>
</feature>
<accession>A0ABS5XU95</accession>
<dbReference type="Gene3D" id="1.10.10.60">
    <property type="entry name" value="Homeodomain-like"/>
    <property type="match status" value="1"/>
</dbReference>